<comment type="caution">
    <text evidence="1">The sequence shown here is derived from an EMBL/GenBank/DDBJ whole genome shotgun (WGS) entry which is preliminary data.</text>
</comment>
<sequence length="64" mass="7150">MTAREVSTTYWALRKALEDSKDGPGAANFYYGEMEMRRLAAARWSGEPALLAAYWLTSGYGLQV</sequence>
<name>H5TVM3_9ACTN</name>
<dbReference type="Proteomes" id="UP000005845">
    <property type="component" value="Unassembled WGS sequence"/>
</dbReference>
<dbReference type="eggNOG" id="COG1357">
    <property type="taxonomic scope" value="Bacteria"/>
</dbReference>
<evidence type="ECO:0000313" key="2">
    <source>
        <dbReference type="Proteomes" id="UP000005845"/>
    </source>
</evidence>
<accession>H5TVM3</accession>
<organism evidence="1 2">
    <name type="scientific">Gordonia sputi NBRC 100414</name>
    <dbReference type="NCBI Taxonomy" id="1089453"/>
    <lineage>
        <taxon>Bacteria</taxon>
        <taxon>Bacillati</taxon>
        <taxon>Actinomycetota</taxon>
        <taxon>Actinomycetes</taxon>
        <taxon>Mycobacteriales</taxon>
        <taxon>Gordoniaceae</taxon>
        <taxon>Gordonia</taxon>
    </lineage>
</organism>
<dbReference type="AlphaFoldDB" id="H5TVM3"/>
<proteinExistence type="predicted"/>
<protein>
    <submittedName>
        <fullName evidence="1">Uncharacterized protein</fullName>
    </submittedName>
</protein>
<evidence type="ECO:0000313" key="1">
    <source>
        <dbReference type="EMBL" id="GAB37531.1"/>
    </source>
</evidence>
<reference evidence="1 2" key="1">
    <citation type="submission" date="2012-02" db="EMBL/GenBank/DDBJ databases">
        <title>Whole genome shotgun sequence of Gordonia sputi NBRC 100414.</title>
        <authorList>
            <person name="Yoshida I."/>
            <person name="Hosoyama A."/>
            <person name="Tsuchikane K."/>
            <person name="Katsumata H."/>
            <person name="Yamazaki S."/>
            <person name="Fujita N."/>
        </authorList>
    </citation>
    <scope>NUCLEOTIDE SEQUENCE [LARGE SCALE GENOMIC DNA]</scope>
    <source>
        <strain evidence="1 2">NBRC 100414</strain>
    </source>
</reference>
<gene>
    <name evidence="1" type="ORF">GOSPT_011_00030</name>
</gene>
<keyword evidence="2" id="KW-1185">Reference proteome</keyword>
<dbReference type="EMBL" id="BAFC01000011">
    <property type="protein sequence ID" value="GAB37531.1"/>
    <property type="molecule type" value="Genomic_DNA"/>
</dbReference>